<dbReference type="EMBL" id="JAYGII010000001">
    <property type="protein sequence ID" value="MEA5444277.1"/>
    <property type="molecule type" value="Genomic_DNA"/>
</dbReference>
<dbReference type="GO" id="GO:0000155">
    <property type="term" value="F:phosphorelay sensor kinase activity"/>
    <property type="evidence" value="ECO:0007669"/>
    <property type="project" value="InterPro"/>
</dbReference>
<feature type="modified residue" description="Phosphohistidine" evidence="9">
    <location>
        <position position="49"/>
    </location>
</feature>
<dbReference type="CDD" id="cd16916">
    <property type="entry name" value="HATPase_CheA-like"/>
    <property type="match status" value="1"/>
</dbReference>
<dbReference type="PRINTS" id="PR00344">
    <property type="entry name" value="BCTRLSENSOR"/>
</dbReference>
<dbReference type="InterPro" id="IPR018247">
    <property type="entry name" value="EF_Hand_1_Ca_BS"/>
</dbReference>
<keyword evidence="7" id="KW-0902">Two-component regulatory system</keyword>
<name>A0AAP6JD98_9GAMM</name>
<evidence type="ECO:0000256" key="10">
    <source>
        <dbReference type="SAM" id="MobiDB-lite"/>
    </source>
</evidence>
<dbReference type="SMART" id="SM00073">
    <property type="entry name" value="HPT"/>
    <property type="match status" value="1"/>
</dbReference>
<dbReference type="FunFam" id="1.20.120.160:FF:000008">
    <property type="entry name" value="Chemotaxis sensor histidine kinase CheA"/>
    <property type="match status" value="1"/>
</dbReference>
<dbReference type="InterPro" id="IPR036097">
    <property type="entry name" value="HisK_dim/P_sf"/>
</dbReference>
<evidence type="ECO:0000259" key="12">
    <source>
        <dbReference type="PROSITE" id="PS50851"/>
    </source>
</evidence>
<dbReference type="SMART" id="SM01231">
    <property type="entry name" value="H-kinase_dim"/>
    <property type="match status" value="1"/>
</dbReference>
<feature type="region of interest" description="Disordered" evidence="10">
    <location>
        <begin position="170"/>
        <end position="351"/>
    </location>
</feature>
<gene>
    <name evidence="14" type="ORF">VCB98_00400</name>
</gene>
<dbReference type="InterPro" id="IPR004105">
    <property type="entry name" value="CheA-like_dim"/>
</dbReference>
<sequence>MSFDGDQELLADFLVEAGEILEELGEQLVELEQRPDDRDMLNTIFRGFHTIKGGASFLGLREMVDLCHSAEDVFDVLREGKIAVSQALMDDALSALDWLQTMFGELREGQALSRPPQALIDSLRAQIDGGVGDPQQAAPASGGGGAVVNDGQKAHRDPTDEEFEAMLAAGETPSDEVRAPSDPGPAGDEISEDEFDSLLDELHGPGKAPKPASGSDQSGSDEIDEDEFESLLDELHGSGAPPGGGGKADKPKEGDTQPAEGGDDFISDDEFESLMDQLHGPGGAPGEGAREDAGKPEPRKPAPAGNADTREVPPSESAASTPSQKEVKKPETRAPAKPASPAAAAMSAETTVRVDTSRLDSIMNLVGELVLIRNRLVTLGGNTAQDEATATAVGELDLVTSDLQGAVMQTRMQPVKKVFSRFPRVARDLARNLEKKVQLELRGEETDLDKNLVEALADPLVHLVRNAVDHGIESPEVRRHAGKPEAGTVLLSAEQEGDQVLLTIKDDGGGMDPEVLRRKALDKGVIDEDEAERLSDKEAYNLIFRPGFSTKEQISDVSGRGVGMDVVKTRISQLNGTIEIDSAKGRGSEIQIRVPLTLAILPTLMVTLNASIFALPLSNIREVIYLEDEAAHRVDGRRVIRVRNRTLPLVYLQQWLTGEMPSEIGQQSQVVIVEVAGQQMGLVVDDVLGREEVVIKPLGAYLRGMSGYAGATITGDGRIALILDVPILVKSYGSERRKAS</sequence>
<proteinExistence type="predicted"/>
<dbReference type="Gene3D" id="1.20.120.160">
    <property type="entry name" value="HPT domain"/>
    <property type="match status" value="1"/>
</dbReference>
<dbReference type="SMART" id="SM00387">
    <property type="entry name" value="HATPase_c"/>
    <property type="match status" value="1"/>
</dbReference>
<dbReference type="InterPro" id="IPR036641">
    <property type="entry name" value="HPT_dom_sf"/>
</dbReference>
<feature type="compositionally biased region" description="Acidic residues" evidence="10">
    <location>
        <begin position="219"/>
        <end position="232"/>
    </location>
</feature>
<dbReference type="PROSITE" id="PS50851">
    <property type="entry name" value="CHEW"/>
    <property type="match status" value="1"/>
</dbReference>
<dbReference type="InterPro" id="IPR003594">
    <property type="entry name" value="HATPase_dom"/>
</dbReference>
<accession>A0AAP6JD98</accession>
<dbReference type="CDD" id="cd00731">
    <property type="entry name" value="CheA_reg"/>
    <property type="match status" value="1"/>
</dbReference>
<evidence type="ECO:0000256" key="9">
    <source>
        <dbReference type="PROSITE-ProRule" id="PRU00110"/>
    </source>
</evidence>
<dbReference type="SMART" id="SM00260">
    <property type="entry name" value="CheW"/>
    <property type="match status" value="1"/>
</dbReference>
<dbReference type="InterPro" id="IPR051315">
    <property type="entry name" value="Bact_Chemotaxis_CheA"/>
</dbReference>
<feature type="domain" description="HPt" evidence="13">
    <location>
        <begin position="2"/>
        <end position="106"/>
    </location>
</feature>
<feature type="compositionally biased region" description="Acidic residues" evidence="10">
    <location>
        <begin position="189"/>
        <end position="199"/>
    </location>
</feature>
<comment type="function">
    <text evidence="8">Involved in the transmission of sensory signals from the chemoreceptors to the flagellar motors. CheA is autophosphorylated; it can transfer its phosphate group to either CheB or CheY.</text>
</comment>
<dbReference type="PROSITE" id="PS50109">
    <property type="entry name" value="HIS_KIN"/>
    <property type="match status" value="1"/>
</dbReference>
<evidence type="ECO:0000259" key="13">
    <source>
        <dbReference type="PROSITE" id="PS50894"/>
    </source>
</evidence>
<keyword evidence="4 9" id="KW-0597">Phosphoprotein</keyword>
<evidence type="ECO:0000256" key="7">
    <source>
        <dbReference type="ARBA" id="ARBA00023012"/>
    </source>
</evidence>
<dbReference type="CDD" id="cd00088">
    <property type="entry name" value="HPT"/>
    <property type="match status" value="1"/>
</dbReference>
<dbReference type="Pfam" id="PF01627">
    <property type="entry name" value="Hpt"/>
    <property type="match status" value="1"/>
</dbReference>
<dbReference type="InterPro" id="IPR005467">
    <property type="entry name" value="His_kinase_dom"/>
</dbReference>
<feature type="compositionally biased region" description="Basic and acidic residues" evidence="10">
    <location>
        <begin position="325"/>
        <end position="334"/>
    </location>
</feature>
<dbReference type="PANTHER" id="PTHR43395:SF1">
    <property type="entry name" value="CHEMOTAXIS PROTEIN CHEA"/>
    <property type="match status" value="1"/>
</dbReference>
<dbReference type="Pfam" id="PF02895">
    <property type="entry name" value="H-kinase_dim"/>
    <property type="match status" value="1"/>
</dbReference>
<feature type="compositionally biased region" description="Basic and acidic residues" evidence="10">
    <location>
        <begin position="288"/>
        <end position="300"/>
    </location>
</feature>
<dbReference type="Pfam" id="PF02518">
    <property type="entry name" value="HATPase_c"/>
    <property type="match status" value="1"/>
</dbReference>
<evidence type="ECO:0000313" key="14">
    <source>
        <dbReference type="EMBL" id="MEA5444277.1"/>
    </source>
</evidence>
<dbReference type="InterPro" id="IPR008207">
    <property type="entry name" value="Sig_transdc_His_kin_Hpt_dom"/>
</dbReference>
<evidence type="ECO:0000256" key="3">
    <source>
        <dbReference type="ARBA" id="ARBA00021495"/>
    </source>
</evidence>
<dbReference type="SUPFAM" id="SSF55874">
    <property type="entry name" value="ATPase domain of HSP90 chaperone/DNA topoisomerase II/histidine kinase"/>
    <property type="match status" value="1"/>
</dbReference>
<dbReference type="EC" id="2.7.13.3" evidence="2"/>
<feature type="domain" description="CheW-like" evidence="12">
    <location>
        <begin position="600"/>
        <end position="734"/>
    </location>
</feature>
<evidence type="ECO:0000256" key="5">
    <source>
        <dbReference type="ARBA" id="ARBA00022679"/>
    </source>
</evidence>
<dbReference type="SUPFAM" id="SSF50341">
    <property type="entry name" value="CheW-like"/>
    <property type="match status" value="1"/>
</dbReference>
<dbReference type="AlphaFoldDB" id="A0AAP6JD98"/>
<dbReference type="PANTHER" id="PTHR43395">
    <property type="entry name" value="SENSOR HISTIDINE KINASE CHEA"/>
    <property type="match status" value="1"/>
</dbReference>
<dbReference type="InterPro" id="IPR036061">
    <property type="entry name" value="CheW-like_dom_sf"/>
</dbReference>
<dbReference type="Proteomes" id="UP001302316">
    <property type="component" value="Unassembled WGS sequence"/>
</dbReference>
<dbReference type="InterPro" id="IPR004358">
    <property type="entry name" value="Sig_transdc_His_kin-like_C"/>
</dbReference>
<keyword evidence="5 14" id="KW-0808">Transferase</keyword>
<dbReference type="InterPro" id="IPR036890">
    <property type="entry name" value="HATPase_C_sf"/>
</dbReference>
<dbReference type="Gene3D" id="2.30.30.40">
    <property type="entry name" value="SH3 Domains"/>
    <property type="match status" value="1"/>
</dbReference>
<feature type="compositionally biased region" description="Acidic residues" evidence="10">
    <location>
        <begin position="261"/>
        <end position="273"/>
    </location>
</feature>
<protein>
    <recommendedName>
        <fullName evidence="3">Chemotaxis protein CheA</fullName>
        <ecNumber evidence="2">2.7.13.3</ecNumber>
    </recommendedName>
</protein>
<evidence type="ECO:0000259" key="11">
    <source>
        <dbReference type="PROSITE" id="PS50109"/>
    </source>
</evidence>
<feature type="compositionally biased region" description="Low complexity" evidence="10">
    <location>
        <begin position="335"/>
        <end position="348"/>
    </location>
</feature>
<dbReference type="RefSeq" id="WP_346049308.1">
    <property type="nucleotide sequence ID" value="NZ_JAYGII010000001.1"/>
</dbReference>
<evidence type="ECO:0000256" key="8">
    <source>
        <dbReference type="ARBA" id="ARBA00035100"/>
    </source>
</evidence>
<comment type="caution">
    <text evidence="14">The sequence shown here is derived from an EMBL/GenBank/DDBJ whole genome shotgun (WGS) entry which is preliminary data.</text>
</comment>
<dbReference type="GO" id="GO:0005737">
    <property type="term" value="C:cytoplasm"/>
    <property type="evidence" value="ECO:0007669"/>
    <property type="project" value="InterPro"/>
</dbReference>
<dbReference type="PROSITE" id="PS00018">
    <property type="entry name" value="EF_HAND_1"/>
    <property type="match status" value="1"/>
</dbReference>
<dbReference type="FunFam" id="3.30.565.10:FF:000016">
    <property type="entry name" value="Chemotaxis protein CheA, putative"/>
    <property type="match status" value="1"/>
</dbReference>
<dbReference type="InterPro" id="IPR037006">
    <property type="entry name" value="CheA-like_homodim_sf"/>
</dbReference>
<evidence type="ECO:0000313" key="15">
    <source>
        <dbReference type="Proteomes" id="UP001302316"/>
    </source>
</evidence>
<organism evidence="14 15">
    <name type="scientific">Natronospira elongata</name>
    <dbReference type="NCBI Taxonomy" id="3110268"/>
    <lineage>
        <taxon>Bacteria</taxon>
        <taxon>Pseudomonadati</taxon>
        <taxon>Pseudomonadota</taxon>
        <taxon>Gammaproteobacteria</taxon>
        <taxon>Natronospirales</taxon>
        <taxon>Natronospiraceae</taxon>
        <taxon>Natronospira</taxon>
    </lineage>
</organism>
<keyword evidence="15" id="KW-1185">Reference proteome</keyword>
<dbReference type="SUPFAM" id="SSF47226">
    <property type="entry name" value="Histidine-containing phosphotransfer domain, HPT domain"/>
    <property type="match status" value="1"/>
</dbReference>
<evidence type="ECO:0000256" key="4">
    <source>
        <dbReference type="ARBA" id="ARBA00022553"/>
    </source>
</evidence>
<dbReference type="PROSITE" id="PS50894">
    <property type="entry name" value="HPT"/>
    <property type="match status" value="1"/>
</dbReference>
<evidence type="ECO:0000256" key="6">
    <source>
        <dbReference type="ARBA" id="ARBA00022777"/>
    </source>
</evidence>
<feature type="domain" description="Histidine kinase" evidence="11">
    <location>
        <begin position="393"/>
        <end position="598"/>
    </location>
</feature>
<dbReference type="InterPro" id="IPR002545">
    <property type="entry name" value="CheW-lke_dom"/>
</dbReference>
<dbReference type="Pfam" id="PF01584">
    <property type="entry name" value="CheW"/>
    <property type="match status" value="1"/>
</dbReference>
<evidence type="ECO:0000256" key="1">
    <source>
        <dbReference type="ARBA" id="ARBA00000085"/>
    </source>
</evidence>
<evidence type="ECO:0000256" key="2">
    <source>
        <dbReference type="ARBA" id="ARBA00012438"/>
    </source>
</evidence>
<feature type="region of interest" description="Disordered" evidence="10">
    <location>
        <begin position="128"/>
        <end position="158"/>
    </location>
</feature>
<dbReference type="Gene3D" id="3.30.565.10">
    <property type="entry name" value="Histidine kinase-like ATPase, C-terminal domain"/>
    <property type="match status" value="1"/>
</dbReference>
<reference evidence="14 15" key="1">
    <citation type="submission" date="2023-12" db="EMBL/GenBank/DDBJ databases">
        <title>Whole-genome sequencing of halo(alkali)philic microorganisms from hypersaline lakes.</title>
        <authorList>
            <person name="Sorokin D.Y."/>
            <person name="Merkel A.Y."/>
            <person name="Messina E."/>
            <person name="Yakimov M."/>
        </authorList>
    </citation>
    <scope>NUCLEOTIDE SEQUENCE [LARGE SCALE GENOMIC DNA]</scope>
    <source>
        <strain evidence="14 15">AB-CW1</strain>
    </source>
</reference>
<dbReference type="SUPFAM" id="SSF47384">
    <property type="entry name" value="Homodimeric domain of signal transducing histidine kinase"/>
    <property type="match status" value="1"/>
</dbReference>
<comment type="catalytic activity">
    <reaction evidence="1">
        <text>ATP + protein L-histidine = ADP + protein N-phospho-L-histidine.</text>
        <dbReference type="EC" id="2.7.13.3"/>
    </reaction>
</comment>
<dbReference type="FunFam" id="2.30.30.40:FF:000048">
    <property type="entry name" value="Chemotaxis protein CheA, putative"/>
    <property type="match status" value="1"/>
</dbReference>
<dbReference type="GO" id="GO:0006935">
    <property type="term" value="P:chemotaxis"/>
    <property type="evidence" value="ECO:0007669"/>
    <property type="project" value="InterPro"/>
</dbReference>
<keyword evidence="6" id="KW-0418">Kinase</keyword>
<dbReference type="Gene3D" id="1.10.287.560">
    <property type="entry name" value="Histidine kinase CheA-like, homodimeric domain"/>
    <property type="match status" value="1"/>
</dbReference>